<dbReference type="InterPro" id="IPR002502">
    <property type="entry name" value="Amidase_domain"/>
</dbReference>
<keyword evidence="4" id="KW-1185">Reference proteome</keyword>
<dbReference type="PROSITE" id="PS51318">
    <property type="entry name" value="TAT"/>
    <property type="match status" value="1"/>
</dbReference>
<dbReference type="Pfam" id="PF01510">
    <property type="entry name" value="Amidase_2"/>
    <property type="match status" value="1"/>
</dbReference>
<feature type="chain" id="PRO_5045850548" evidence="1">
    <location>
        <begin position="22"/>
        <end position="204"/>
    </location>
</feature>
<gene>
    <name evidence="3" type="ORF">ACFQVC_35635</name>
</gene>
<comment type="caution">
    <text evidence="3">The sequence shown here is derived from an EMBL/GenBank/DDBJ whole genome shotgun (WGS) entry which is preliminary data.</text>
</comment>
<evidence type="ECO:0000256" key="1">
    <source>
        <dbReference type="SAM" id="SignalP"/>
    </source>
</evidence>
<proteinExistence type="predicted"/>
<dbReference type="SUPFAM" id="SSF55846">
    <property type="entry name" value="N-acetylmuramoyl-L-alanine amidase-like"/>
    <property type="match status" value="1"/>
</dbReference>
<keyword evidence="1" id="KW-0732">Signal</keyword>
<feature type="domain" description="N-acetylmuramoyl-L-alanine amidase" evidence="2">
    <location>
        <begin position="51"/>
        <end position="183"/>
    </location>
</feature>
<evidence type="ECO:0000259" key="2">
    <source>
        <dbReference type="SMART" id="SM00644"/>
    </source>
</evidence>
<accession>A0ABW2JV40</accession>
<evidence type="ECO:0000313" key="4">
    <source>
        <dbReference type="Proteomes" id="UP001596523"/>
    </source>
</evidence>
<name>A0ABW2JV40_9ACTN</name>
<sequence length="204" mass="21669">MTRRRAAMLGAAGLTAVAGVAAGRGAAADEAGEVSGGGAGWMPGVRRRQLRRNFSSGGRVAQRGLILHVQEGEVSPFKWFSTAAAKSSSHFWVSEKGGIEQYVSVLDRAWTQAQGNDEWASVETSGFATQPLTSAQINAVARIYAWGARAYGWPLSVTDSAKGRGLGTHSIGGKRWGGHKCPGPLRARNREAILARARELIRQA</sequence>
<reference evidence="4" key="1">
    <citation type="journal article" date="2019" name="Int. J. Syst. Evol. Microbiol.">
        <title>The Global Catalogue of Microorganisms (GCM) 10K type strain sequencing project: providing services to taxonomists for standard genome sequencing and annotation.</title>
        <authorList>
            <consortium name="The Broad Institute Genomics Platform"/>
            <consortium name="The Broad Institute Genome Sequencing Center for Infectious Disease"/>
            <person name="Wu L."/>
            <person name="Ma J."/>
        </authorList>
    </citation>
    <scope>NUCLEOTIDE SEQUENCE [LARGE SCALE GENOMIC DNA]</scope>
    <source>
        <strain evidence="4">SYNS20</strain>
    </source>
</reference>
<organism evidence="3 4">
    <name type="scientific">Streptomyces monticola</name>
    <dbReference type="NCBI Taxonomy" id="2666263"/>
    <lineage>
        <taxon>Bacteria</taxon>
        <taxon>Bacillati</taxon>
        <taxon>Actinomycetota</taxon>
        <taxon>Actinomycetes</taxon>
        <taxon>Kitasatosporales</taxon>
        <taxon>Streptomycetaceae</taxon>
        <taxon>Streptomyces</taxon>
    </lineage>
</organism>
<protein>
    <submittedName>
        <fullName evidence="3">N-acetylmuramoyl-L-alanine amidase</fullName>
    </submittedName>
</protein>
<dbReference type="Proteomes" id="UP001596523">
    <property type="component" value="Unassembled WGS sequence"/>
</dbReference>
<dbReference type="Gene3D" id="3.40.80.10">
    <property type="entry name" value="Peptidoglycan recognition protein-like"/>
    <property type="match status" value="1"/>
</dbReference>
<evidence type="ECO:0000313" key="3">
    <source>
        <dbReference type="EMBL" id="MFC7309531.1"/>
    </source>
</evidence>
<dbReference type="EMBL" id="JBHTCF010000022">
    <property type="protein sequence ID" value="MFC7309531.1"/>
    <property type="molecule type" value="Genomic_DNA"/>
</dbReference>
<dbReference type="SMART" id="SM00644">
    <property type="entry name" value="Ami_2"/>
    <property type="match status" value="1"/>
</dbReference>
<feature type="signal peptide" evidence="1">
    <location>
        <begin position="1"/>
        <end position="21"/>
    </location>
</feature>
<dbReference type="RefSeq" id="WP_381838531.1">
    <property type="nucleotide sequence ID" value="NZ_JBHTCF010000022.1"/>
</dbReference>
<dbReference type="InterPro" id="IPR036505">
    <property type="entry name" value="Amidase/PGRP_sf"/>
</dbReference>
<dbReference type="InterPro" id="IPR006311">
    <property type="entry name" value="TAT_signal"/>
</dbReference>